<protein>
    <submittedName>
        <fullName evidence="3">Autophagy-related protein 8a</fullName>
    </submittedName>
</protein>
<proteinExistence type="predicted"/>
<reference evidence="3 4" key="1">
    <citation type="journal article" date="2018" name="Sci. Data">
        <title>The draft genome sequence of cork oak.</title>
        <authorList>
            <person name="Ramos A.M."/>
            <person name="Usie A."/>
            <person name="Barbosa P."/>
            <person name="Barros P.M."/>
            <person name="Capote T."/>
            <person name="Chaves I."/>
            <person name="Simoes F."/>
            <person name="Abreu I."/>
            <person name="Carrasquinho I."/>
            <person name="Faro C."/>
            <person name="Guimaraes J.B."/>
            <person name="Mendonca D."/>
            <person name="Nobrega F."/>
            <person name="Rodrigues L."/>
            <person name="Saibo N.J.M."/>
            <person name="Varela M.C."/>
            <person name="Egas C."/>
            <person name="Matos J."/>
            <person name="Miguel C.M."/>
            <person name="Oliveira M.M."/>
            <person name="Ricardo C.P."/>
            <person name="Goncalves S."/>
        </authorList>
    </citation>
    <scope>NUCLEOTIDE SEQUENCE [LARGE SCALE GENOMIC DNA]</scope>
    <source>
        <strain evidence="4">cv. HL8</strain>
    </source>
</reference>
<evidence type="ECO:0000313" key="3">
    <source>
        <dbReference type="EMBL" id="KAK7815870.1"/>
    </source>
</evidence>
<keyword evidence="2" id="KW-0472">Membrane</keyword>
<accession>A0AAW0IMI6</accession>
<evidence type="ECO:0000256" key="2">
    <source>
        <dbReference type="SAM" id="Phobius"/>
    </source>
</evidence>
<keyword evidence="2" id="KW-0812">Transmembrane</keyword>
<evidence type="ECO:0000256" key="1">
    <source>
        <dbReference type="ARBA" id="ARBA00022786"/>
    </source>
</evidence>
<feature type="transmembrane region" description="Helical" evidence="2">
    <location>
        <begin position="49"/>
        <end position="68"/>
    </location>
</feature>
<comment type="caution">
    <text evidence="3">The sequence shown here is derived from an EMBL/GenBank/DDBJ whole genome shotgun (WGS) entry which is preliminary data.</text>
</comment>
<organism evidence="3 4">
    <name type="scientific">Quercus suber</name>
    <name type="common">Cork oak</name>
    <dbReference type="NCBI Taxonomy" id="58331"/>
    <lineage>
        <taxon>Eukaryota</taxon>
        <taxon>Viridiplantae</taxon>
        <taxon>Streptophyta</taxon>
        <taxon>Embryophyta</taxon>
        <taxon>Tracheophyta</taxon>
        <taxon>Spermatophyta</taxon>
        <taxon>Magnoliopsida</taxon>
        <taxon>eudicotyledons</taxon>
        <taxon>Gunneridae</taxon>
        <taxon>Pentapetalae</taxon>
        <taxon>rosids</taxon>
        <taxon>fabids</taxon>
        <taxon>Fagales</taxon>
        <taxon>Fagaceae</taxon>
        <taxon>Quercus</taxon>
    </lineage>
</organism>
<dbReference type="Proteomes" id="UP000237347">
    <property type="component" value="Unassembled WGS sequence"/>
</dbReference>
<dbReference type="AlphaFoldDB" id="A0AAW0IMI6"/>
<dbReference type="InterPro" id="IPR004241">
    <property type="entry name" value="Atg8-like"/>
</dbReference>
<keyword evidence="2" id="KW-1133">Transmembrane helix</keyword>
<dbReference type="EMBL" id="PKMF04000975">
    <property type="protein sequence ID" value="KAK7815870.1"/>
    <property type="molecule type" value="Genomic_DNA"/>
</dbReference>
<name>A0AAW0IMI6_QUESU</name>
<dbReference type="Pfam" id="PF02991">
    <property type="entry name" value="ATG8"/>
    <property type="match status" value="1"/>
</dbReference>
<keyword evidence="1" id="KW-0833">Ubl conjugation pathway</keyword>
<dbReference type="Gene3D" id="3.10.20.90">
    <property type="entry name" value="Phosphatidylinositol 3-kinase Catalytic Subunit, Chain A, domain 1"/>
    <property type="match status" value="1"/>
</dbReference>
<sequence>MNQSVLEYLIGRRNIPARLAASMRIAVLFLTSSNKYFDDELVDEVSLDKLTICLVLADLTVGLFVYVVRKRIKLGAEKAIFA</sequence>
<keyword evidence="4" id="KW-1185">Reference proteome</keyword>
<evidence type="ECO:0000313" key="4">
    <source>
        <dbReference type="Proteomes" id="UP000237347"/>
    </source>
</evidence>
<gene>
    <name evidence="3" type="primary">ATG8A</name>
    <name evidence="3" type="ORF">CFP56_001060</name>
</gene>